<evidence type="ECO:0000313" key="3">
    <source>
        <dbReference type="EMBL" id="KAG7375119.1"/>
    </source>
</evidence>
<feature type="transmembrane region" description="Helical" evidence="1">
    <location>
        <begin position="51"/>
        <end position="70"/>
    </location>
</feature>
<evidence type="ECO:0000313" key="4">
    <source>
        <dbReference type="Proteomes" id="UP000693981"/>
    </source>
</evidence>
<keyword evidence="2" id="KW-0732">Signal</keyword>
<keyword evidence="1" id="KW-1133">Transmembrane helix</keyword>
<organism evidence="3 4">
    <name type="scientific">Phytophthora boehmeriae</name>
    <dbReference type="NCBI Taxonomy" id="109152"/>
    <lineage>
        <taxon>Eukaryota</taxon>
        <taxon>Sar</taxon>
        <taxon>Stramenopiles</taxon>
        <taxon>Oomycota</taxon>
        <taxon>Peronosporomycetes</taxon>
        <taxon>Peronosporales</taxon>
        <taxon>Peronosporaceae</taxon>
        <taxon>Phytophthora</taxon>
    </lineage>
</organism>
<proteinExistence type="predicted"/>
<evidence type="ECO:0000256" key="2">
    <source>
        <dbReference type="SAM" id="SignalP"/>
    </source>
</evidence>
<protein>
    <recommendedName>
        <fullName evidence="5">RxLR effector protein</fullName>
    </recommendedName>
</protein>
<evidence type="ECO:0000256" key="1">
    <source>
        <dbReference type="SAM" id="Phobius"/>
    </source>
</evidence>
<keyword evidence="4" id="KW-1185">Reference proteome</keyword>
<sequence length="132" mass="14784">MLARWLTLGLQYFGVLALQLISDFAAGAPSQLTTKQPRRRSLNLTFPNMTFSPFLKIFVLFVLLVANVNAATSDPARRLHIEPSAALPPTRELSGKNPISWFRIIKTNVANQPIVDKGKELLDKVKKLKEDK</sequence>
<dbReference type="EMBL" id="JAGDFL010002082">
    <property type="protein sequence ID" value="KAG7375119.1"/>
    <property type="molecule type" value="Genomic_DNA"/>
</dbReference>
<dbReference type="AlphaFoldDB" id="A0A8T1V4V0"/>
<feature type="signal peptide" evidence="2">
    <location>
        <begin position="1"/>
        <end position="17"/>
    </location>
</feature>
<dbReference type="Proteomes" id="UP000693981">
    <property type="component" value="Unassembled WGS sequence"/>
</dbReference>
<keyword evidence="1" id="KW-0812">Transmembrane</keyword>
<keyword evidence="1" id="KW-0472">Membrane</keyword>
<comment type="caution">
    <text evidence="3">The sequence shown here is derived from an EMBL/GenBank/DDBJ whole genome shotgun (WGS) entry which is preliminary data.</text>
</comment>
<name>A0A8T1V4V0_9STRA</name>
<gene>
    <name evidence="3" type="ORF">PHYBOEH_003782</name>
</gene>
<feature type="chain" id="PRO_5035764527" description="RxLR effector protein" evidence="2">
    <location>
        <begin position="18"/>
        <end position="132"/>
    </location>
</feature>
<accession>A0A8T1V4V0</accession>
<reference evidence="3" key="1">
    <citation type="submission" date="2021-02" db="EMBL/GenBank/DDBJ databases">
        <authorList>
            <person name="Palmer J.M."/>
        </authorList>
    </citation>
    <scope>NUCLEOTIDE SEQUENCE</scope>
    <source>
        <strain evidence="3">SCRP23</strain>
    </source>
</reference>
<evidence type="ECO:0008006" key="5">
    <source>
        <dbReference type="Google" id="ProtNLM"/>
    </source>
</evidence>